<keyword evidence="7" id="KW-0677">Repeat</keyword>
<comment type="catalytic activity">
    <reaction evidence="36">
        <text>1-hexadecanoyl-2-(9Z-octadecenoyl)-sn-glycero-3-phosphocholine + H2O = 1-hexadecanoyl-sn-glycero-3-phosphocholine + (9Z)-octadecenoate + H(+)</text>
        <dbReference type="Rhea" id="RHEA:38779"/>
        <dbReference type="ChEBI" id="CHEBI:15377"/>
        <dbReference type="ChEBI" id="CHEBI:15378"/>
        <dbReference type="ChEBI" id="CHEBI:30823"/>
        <dbReference type="ChEBI" id="CHEBI:72998"/>
        <dbReference type="ChEBI" id="CHEBI:73001"/>
    </reaction>
    <physiologicalReaction direction="left-to-right" evidence="36">
        <dbReference type="Rhea" id="RHEA:38780"/>
    </physiologicalReaction>
</comment>
<evidence type="ECO:0000256" key="43">
    <source>
        <dbReference type="SAM" id="Phobius"/>
    </source>
</evidence>
<dbReference type="InterPro" id="IPR036514">
    <property type="entry name" value="SGNH_hydro_sf"/>
</dbReference>
<evidence type="ECO:0000256" key="35">
    <source>
        <dbReference type="ARBA" id="ARBA00048656"/>
    </source>
</evidence>
<dbReference type="AlphaFoldDB" id="A0AAU9W314"/>
<gene>
    <name evidence="45" type="ORF">PMEA_00031746</name>
</gene>
<evidence type="ECO:0000256" key="36">
    <source>
        <dbReference type="ARBA" id="ARBA00048699"/>
    </source>
</evidence>
<comment type="catalytic activity">
    <reaction evidence="37">
        <text>1,3-dihexadecanoyl-2-(9Z-octadecenoyl)glycerol + H2O = 1,3-dihexadecanoylglycerol + (9Z)-octadecenoate + H(+)</text>
        <dbReference type="Rhea" id="RHEA:40983"/>
        <dbReference type="ChEBI" id="CHEBI:15377"/>
        <dbReference type="ChEBI" id="CHEBI:15378"/>
        <dbReference type="ChEBI" id="CHEBI:30823"/>
        <dbReference type="ChEBI" id="CHEBI:75688"/>
        <dbReference type="ChEBI" id="CHEBI:77619"/>
    </reaction>
    <physiologicalReaction direction="left-to-right" evidence="37">
        <dbReference type="Rhea" id="RHEA:40984"/>
    </physiologicalReaction>
</comment>
<evidence type="ECO:0000256" key="10">
    <source>
        <dbReference type="ARBA" id="ARBA00023098"/>
    </source>
</evidence>
<keyword evidence="46" id="KW-1185">Reference proteome</keyword>
<reference evidence="45 46" key="1">
    <citation type="submission" date="2022-05" db="EMBL/GenBank/DDBJ databases">
        <authorList>
            <consortium name="Genoscope - CEA"/>
            <person name="William W."/>
        </authorList>
    </citation>
    <scope>NUCLEOTIDE SEQUENCE [LARGE SCALE GENOMIC DNA]</scope>
</reference>
<comment type="caution">
    <text evidence="45">The sequence shown here is derived from an EMBL/GenBank/DDBJ whole genome shotgun (WGS) entry which is preliminary data.</text>
</comment>
<comment type="catalytic activity">
    <reaction evidence="28">
        <text>1,2-di-(9Z-octadecenoyl)-sn-glycero-3-phosphocholine + H2O = 1-(9Z-octadecenoyl)-sn-glycero-3-phosphocholine + (9Z)-octadecenoate + H(+)</text>
        <dbReference type="Rhea" id="RHEA:40923"/>
        <dbReference type="ChEBI" id="CHEBI:15377"/>
        <dbReference type="ChEBI" id="CHEBI:15378"/>
        <dbReference type="ChEBI" id="CHEBI:28610"/>
        <dbReference type="ChEBI" id="CHEBI:30823"/>
        <dbReference type="ChEBI" id="CHEBI:74669"/>
    </reaction>
    <physiologicalReaction direction="left-to-right" evidence="28">
        <dbReference type="Rhea" id="RHEA:40924"/>
    </physiologicalReaction>
</comment>
<evidence type="ECO:0000256" key="34">
    <source>
        <dbReference type="ARBA" id="ARBA00048613"/>
    </source>
</evidence>
<comment type="subcellular location">
    <subcellularLocation>
        <location evidence="1">Apical cell membrane</location>
        <topology evidence="1">Single-pass type I membrane protein</topology>
    </subcellularLocation>
</comment>
<dbReference type="InterPro" id="IPR007110">
    <property type="entry name" value="Ig-like_dom"/>
</dbReference>
<comment type="catalytic activity">
    <reaction evidence="34">
        <text>1-hexadecanoyl-2-(9Z-octadecenoyl)-sn-glycero-3-phosphoethanolamine + H2O = 1-hexadecanoyl-sn-glycero-3-phosphoethanolamine + (9Z)-octadecenoate + H(+)</text>
        <dbReference type="Rhea" id="RHEA:40911"/>
        <dbReference type="ChEBI" id="CHEBI:15377"/>
        <dbReference type="ChEBI" id="CHEBI:15378"/>
        <dbReference type="ChEBI" id="CHEBI:30823"/>
        <dbReference type="ChEBI" id="CHEBI:73004"/>
        <dbReference type="ChEBI" id="CHEBI:73007"/>
    </reaction>
    <physiologicalReaction direction="left-to-right" evidence="34">
        <dbReference type="Rhea" id="RHEA:40912"/>
    </physiologicalReaction>
</comment>
<dbReference type="EMBL" id="CALNXJ010000007">
    <property type="protein sequence ID" value="CAH3043830.1"/>
    <property type="molecule type" value="Genomic_DNA"/>
</dbReference>
<evidence type="ECO:0000313" key="46">
    <source>
        <dbReference type="Proteomes" id="UP001159428"/>
    </source>
</evidence>
<comment type="catalytic activity">
    <reaction evidence="21">
        <text>1-hexadecanoyl-2-(9Z)-octadecenoyl-3-octadecanoyl-sn-glycerol + H2O = 2-(9Z-octadecenoyl)-3-octadecanoyl-sn-glycerol + hexadecanoate + H(+)</text>
        <dbReference type="Rhea" id="RHEA:41107"/>
        <dbReference type="ChEBI" id="CHEBI:7896"/>
        <dbReference type="ChEBI" id="CHEBI:15377"/>
        <dbReference type="ChEBI" id="CHEBI:15378"/>
        <dbReference type="ChEBI" id="CHEBI:75558"/>
        <dbReference type="ChEBI" id="CHEBI:77623"/>
    </reaction>
    <physiologicalReaction direction="left-to-right" evidence="21">
        <dbReference type="Rhea" id="RHEA:41108"/>
    </physiologicalReaction>
</comment>
<evidence type="ECO:0000256" key="8">
    <source>
        <dbReference type="ARBA" id="ARBA00022801"/>
    </source>
</evidence>
<evidence type="ECO:0000256" key="32">
    <source>
        <dbReference type="ARBA" id="ARBA00048386"/>
    </source>
</evidence>
<comment type="catalytic activity">
    <reaction evidence="26">
        <text>1-hexadecanoyl-2-(9Z-octadecenoyl)-sn-glycero-3-phospho-(1'-sn-glycerol) + H2O = 1-hexadecanoyl-sn-glycero-3-phospho-(1'-sn-glycerol) + (9Z)-octadecenoate + H(+)</text>
        <dbReference type="Rhea" id="RHEA:40919"/>
        <dbReference type="ChEBI" id="CHEBI:15377"/>
        <dbReference type="ChEBI" id="CHEBI:15378"/>
        <dbReference type="ChEBI" id="CHEBI:30823"/>
        <dbReference type="ChEBI" id="CHEBI:72841"/>
        <dbReference type="ChEBI" id="CHEBI:75158"/>
    </reaction>
    <physiologicalReaction direction="left-to-right" evidence="26">
        <dbReference type="Rhea" id="RHEA:40920"/>
    </physiologicalReaction>
</comment>
<evidence type="ECO:0000256" key="18">
    <source>
        <dbReference type="ARBA" id="ARBA00031485"/>
    </source>
</evidence>
<evidence type="ECO:0000256" key="11">
    <source>
        <dbReference type="ARBA" id="ARBA00023136"/>
    </source>
</evidence>
<comment type="catalytic activity">
    <reaction evidence="42">
        <text>2-(9Z-octadecenoyl)-glycerol + H2O = glycerol + (9Z)-octadecenoate + H(+)</text>
        <dbReference type="Rhea" id="RHEA:38491"/>
        <dbReference type="ChEBI" id="CHEBI:15377"/>
        <dbReference type="ChEBI" id="CHEBI:15378"/>
        <dbReference type="ChEBI" id="CHEBI:17754"/>
        <dbReference type="ChEBI" id="CHEBI:30823"/>
        <dbReference type="ChEBI" id="CHEBI:73990"/>
    </reaction>
    <physiologicalReaction direction="left-to-right" evidence="42">
        <dbReference type="Rhea" id="RHEA:38492"/>
    </physiologicalReaction>
</comment>
<dbReference type="InterPro" id="IPR035547">
    <property type="entry name" value="Phospholipase_B"/>
</dbReference>
<dbReference type="GO" id="GO:0004622">
    <property type="term" value="F:phosphatidylcholine lysophospholipase activity"/>
    <property type="evidence" value="ECO:0007669"/>
    <property type="project" value="UniProtKB-EC"/>
</dbReference>
<evidence type="ECO:0000256" key="15">
    <source>
        <dbReference type="ARBA" id="ARBA00023422"/>
    </source>
</evidence>
<dbReference type="GO" id="GO:0006644">
    <property type="term" value="P:phospholipid metabolic process"/>
    <property type="evidence" value="ECO:0007669"/>
    <property type="project" value="TreeGrafter"/>
</dbReference>
<comment type="catalytic activity">
    <reaction evidence="24">
        <text>1-hexadecanoyl-2-(9Z)-octadecenoyl-3-octadecanoyl-sn-glycerol + H2O = 1-hexadecanoyl-2-(9Z-octadecenoyl)-sn-glycerol + octadecanoate + H(+)</text>
        <dbReference type="Rhea" id="RHEA:41111"/>
        <dbReference type="ChEBI" id="CHEBI:15377"/>
        <dbReference type="ChEBI" id="CHEBI:15378"/>
        <dbReference type="ChEBI" id="CHEBI:25629"/>
        <dbReference type="ChEBI" id="CHEBI:75466"/>
        <dbReference type="ChEBI" id="CHEBI:77623"/>
    </reaction>
    <physiologicalReaction direction="left-to-right" evidence="24">
        <dbReference type="Rhea" id="RHEA:41112"/>
    </physiologicalReaction>
</comment>
<sequence>MASQSNAWKLAVLNAFLFINGLVCVSSLTATNSTSVKVGYLWDDPKLENVHTSEVVMDMKHTRSILRLICEIYPPLPNEGKHWDMKDELVKWQKTGPKVEEVKSVRYWSDDMTKTAISFSNVTLDILGSYSCIYGDVSATINVLVADVETAKMLKTPENVIELHTCISYMKDKSGINGWRDEQNLLKPIGTNENCPVQQNSEHSATTVHQLYASDFKVIAAMGDLFTVGQGARATSVNGFFLDYKDFSWSLGGANHLNQTITVPNIIRQFSPSVKGASAKVSQDEDGFVDDLNVAFLGASASDLENQAKDLVSRMKAMKGIDFKNDWKLLTIWIGTDDLCQVCEDEEKFSAGSFIKYMMRTLNHLKNKVPRLFVNLVPPMDVSPLYELHQANTNSCQILGWSSCPCLRKVATERAKITMAVKQYKKLLEELVNSGIYDTKDNFAVVIQPALQVPPRNQDGDLVKSFFGVDCLHFSVQGHAAAALALWNNMLEPFGSKTKQWGDQETLRCPSKDKPYMFTKVNSRTVTNTVAANDNDDSDDRSSPGDFPPVAAVALAMSLTAVVIIVVVMVWRGRKSRRRPEASRLLYASGPHKPRL</sequence>
<comment type="catalytic activity">
    <reaction evidence="31">
        <text>1-octadecanoyl-2-(9Z,12Z)-octadecadienoyl-sn-glycerol + H2O = 1-octadecanoyl-sn-glycerol + (9Z,12Z)-octadecadienoate + H(+)</text>
        <dbReference type="Rhea" id="RHEA:40927"/>
        <dbReference type="ChEBI" id="CHEBI:15377"/>
        <dbReference type="ChEBI" id="CHEBI:15378"/>
        <dbReference type="ChEBI" id="CHEBI:30245"/>
        <dbReference type="ChEBI" id="CHEBI:75550"/>
        <dbReference type="ChEBI" id="CHEBI:77097"/>
    </reaction>
    <physiologicalReaction direction="left-to-right" evidence="31">
        <dbReference type="Rhea" id="RHEA:40928"/>
    </physiologicalReaction>
</comment>
<comment type="catalytic activity">
    <reaction evidence="27">
        <text>a 1-O-alkyl-2-acyl-sn-glycero-3-phosphocholine + H2O = a 1-O-alkyl-sn-glycero-3-phosphocholine + a fatty acid + H(+)</text>
        <dbReference type="Rhea" id="RHEA:36231"/>
        <dbReference type="ChEBI" id="CHEBI:15377"/>
        <dbReference type="ChEBI" id="CHEBI:15378"/>
        <dbReference type="ChEBI" id="CHEBI:28868"/>
        <dbReference type="ChEBI" id="CHEBI:30909"/>
        <dbReference type="ChEBI" id="CHEBI:36702"/>
        <dbReference type="EC" id="3.1.1.4"/>
    </reaction>
    <physiologicalReaction direction="left-to-right" evidence="27">
        <dbReference type="Rhea" id="RHEA:36232"/>
    </physiologicalReaction>
</comment>
<evidence type="ECO:0000256" key="9">
    <source>
        <dbReference type="ARBA" id="ARBA00022989"/>
    </source>
</evidence>
<evidence type="ECO:0000256" key="12">
    <source>
        <dbReference type="ARBA" id="ARBA00023180"/>
    </source>
</evidence>
<dbReference type="PANTHER" id="PTHR21325:SF31">
    <property type="entry name" value="GH22081P-RELATED"/>
    <property type="match status" value="1"/>
</dbReference>
<keyword evidence="6" id="KW-0732">Signal</keyword>
<keyword evidence="4" id="KW-1003">Cell membrane</keyword>
<dbReference type="GO" id="GO:0004623">
    <property type="term" value="F:phospholipase A2 activity"/>
    <property type="evidence" value="ECO:0007669"/>
    <property type="project" value="UniProtKB-EC"/>
</dbReference>
<evidence type="ECO:0000256" key="16">
    <source>
        <dbReference type="ARBA" id="ARBA00029723"/>
    </source>
</evidence>
<comment type="catalytic activity">
    <reaction evidence="22">
        <text>1,3-dihexadecanoyl-2-(9Z-octadecenoyl)glycerol + H2O = 1-hexadecanoyl-2-(9Z-octadecenoyl)-glycerol + hexadecanoate + H(+)</text>
        <dbReference type="Rhea" id="RHEA:40979"/>
        <dbReference type="ChEBI" id="CHEBI:7896"/>
        <dbReference type="ChEBI" id="CHEBI:15377"/>
        <dbReference type="ChEBI" id="CHEBI:15378"/>
        <dbReference type="ChEBI" id="CHEBI:75585"/>
        <dbReference type="ChEBI" id="CHEBI:75688"/>
    </reaction>
    <physiologicalReaction direction="left-to-right" evidence="22">
        <dbReference type="Rhea" id="RHEA:40980"/>
    </physiologicalReaction>
</comment>
<evidence type="ECO:0000256" key="3">
    <source>
        <dbReference type="ARBA" id="ARBA00015133"/>
    </source>
</evidence>
<evidence type="ECO:0000256" key="14">
    <source>
        <dbReference type="ARBA" id="ARBA00023408"/>
    </source>
</evidence>
<evidence type="ECO:0000256" key="17">
    <source>
        <dbReference type="ARBA" id="ARBA00031182"/>
    </source>
</evidence>
<keyword evidence="10" id="KW-0443">Lipid metabolism</keyword>
<comment type="catalytic activity">
    <reaction evidence="40">
        <text>1,2-dihexadecanoyl-sn-glycero-3-phosphocholine + 2 H2O = sn-glycerol 3-phosphocholine + 2 hexadecanoate + 2 H(+)</text>
        <dbReference type="Rhea" id="RHEA:40975"/>
        <dbReference type="ChEBI" id="CHEBI:7896"/>
        <dbReference type="ChEBI" id="CHEBI:15377"/>
        <dbReference type="ChEBI" id="CHEBI:15378"/>
        <dbReference type="ChEBI" id="CHEBI:16870"/>
        <dbReference type="ChEBI" id="CHEBI:72999"/>
    </reaction>
    <physiologicalReaction direction="left-to-right" evidence="40">
        <dbReference type="Rhea" id="RHEA:40976"/>
    </physiologicalReaction>
</comment>
<evidence type="ECO:0000256" key="33">
    <source>
        <dbReference type="ARBA" id="ARBA00048454"/>
    </source>
</evidence>
<evidence type="ECO:0000256" key="22">
    <source>
        <dbReference type="ARBA" id="ARBA00047363"/>
    </source>
</evidence>
<dbReference type="InterPro" id="IPR038885">
    <property type="entry name" value="PLB1"/>
</dbReference>
<evidence type="ECO:0000256" key="4">
    <source>
        <dbReference type="ARBA" id="ARBA00022475"/>
    </source>
</evidence>
<evidence type="ECO:0000256" key="38">
    <source>
        <dbReference type="ARBA" id="ARBA00048872"/>
    </source>
</evidence>
<dbReference type="SUPFAM" id="SSF52266">
    <property type="entry name" value="SGNH hydrolase"/>
    <property type="match status" value="1"/>
</dbReference>
<name>A0AAU9W314_9CNID</name>
<evidence type="ECO:0000256" key="25">
    <source>
        <dbReference type="ARBA" id="ARBA00048011"/>
    </source>
</evidence>
<evidence type="ECO:0000256" key="39">
    <source>
        <dbReference type="ARBA" id="ARBA00048939"/>
    </source>
</evidence>
<feature type="transmembrane region" description="Helical" evidence="43">
    <location>
        <begin position="7"/>
        <end position="28"/>
    </location>
</feature>
<keyword evidence="11 43" id="KW-0472">Membrane</keyword>
<dbReference type="Proteomes" id="UP001159428">
    <property type="component" value="Unassembled WGS sequence"/>
</dbReference>
<dbReference type="PROSITE" id="PS50835">
    <property type="entry name" value="IG_LIKE"/>
    <property type="match status" value="1"/>
</dbReference>
<organism evidence="45 46">
    <name type="scientific">Pocillopora meandrina</name>
    <dbReference type="NCBI Taxonomy" id="46732"/>
    <lineage>
        <taxon>Eukaryota</taxon>
        <taxon>Metazoa</taxon>
        <taxon>Cnidaria</taxon>
        <taxon>Anthozoa</taxon>
        <taxon>Hexacorallia</taxon>
        <taxon>Scleractinia</taxon>
        <taxon>Astrocoeniina</taxon>
        <taxon>Pocilloporidae</taxon>
        <taxon>Pocillopora</taxon>
    </lineage>
</organism>
<comment type="catalytic activity">
    <reaction evidence="13">
        <text>a triacylglycerol + H2O = a diacylglycerol + a fatty acid + H(+)</text>
        <dbReference type="Rhea" id="RHEA:12044"/>
        <dbReference type="ChEBI" id="CHEBI:15377"/>
        <dbReference type="ChEBI" id="CHEBI:15378"/>
        <dbReference type="ChEBI" id="CHEBI:17855"/>
        <dbReference type="ChEBI" id="CHEBI:18035"/>
        <dbReference type="ChEBI" id="CHEBI:28868"/>
        <dbReference type="EC" id="3.1.1.3"/>
    </reaction>
    <physiologicalReaction direction="left-to-right" evidence="13">
        <dbReference type="Rhea" id="RHEA:12045"/>
    </physiologicalReaction>
</comment>
<evidence type="ECO:0000256" key="40">
    <source>
        <dbReference type="ARBA" id="ARBA00049363"/>
    </source>
</evidence>
<evidence type="ECO:0000256" key="19">
    <source>
        <dbReference type="ARBA" id="ARBA00033022"/>
    </source>
</evidence>
<comment type="catalytic activity">
    <reaction evidence="41">
        <text>1,3-di-(9Z-octadecenoyl)-glycerol + H2O = 1-(9Z-octadecenoyl)-glycerol + (9Z)-octadecenoate + H(+)</text>
        <dbReference type="Rhea" id="RHEA:39939"/>
        <dbReference type="ChEBI" id="CHEBI:15377"/>
        <dbReference type="ChEBI" id="CHEBI:15378"/>
        <dbReference type="ChEBI" id="CHEBI:30823"/>
        <dbReference type="ChEBI" id="CHEBI:75342"/>
        <dbReference type="ChEBI" id="CHEBI:75735"/>
    </reaction>
    <physiologicalReaction direction="left-to-right" evidence="41">
        <dbReference type="Rhea" id="RHEA:39940"/>
    </physiologicalReaction>
</comment>
<feature type="transmembrane region" description="Helical" evidence="43">
    <location>
        <begin position="550"/>
        <end position="571"/>
    </location>
</feature>
<comment type="catalytic activity">
    <reaction evidence="23">
        <text>1-(9Z-octadecenoyl)-glycerol + H2O = glycerol + (9Z)-octadecenoate + H(+)</text>
        <dbReference type="Rhea" id="RHEA:38487"/>
        <dbReference type="ChEBI" id="CHEBI:15377"/>
        <dbReference type="ChEBI" id="CHEBI:15378"/>
        <dbReference type="ChEBI" id="CHEBI:17754"/>
        <dbReference type="ChEBI" id="CHEBI:30823"/>
        <dbReference type="ChEBI" id="CHEBI:75342"/>
    </reaction>
    <physiologicalReaction direction="left-to-right" evidence="23">
        <dbReference type="Rhea" id="RHEA:38488"/>
    </physiologicalReaction>
</comment>
<keyword evidence="5 43" id="KW-0812">Transmembrane</keyword>
<evidence type="ECO:0000256" key="24">
    <source>
        <dbReference type="ARBA" id="ARBA00047459"/>
    </source>
</evidence>
<evidence type="ECO:0000256" key="20">
    <source>
        <dbReference type="ARBA" id="ARBA00045916"/>
    </source>
</evidence>
<dbReference type="InterPro" id="IPR001087">
    <property type="entry name" value="GDSL"/>
</dbReference>
<comment type="similarity">
    <text evidence="2">Belongs to the 'GDSL' lipolytic enzyme family. Phospholipase B1 subfamily.</text>
</comment>
<dbReference type="CDD" id="cd01824">
    <property type="entry name" value="Phospholipase_B_like"/>
    <property type="match status" value="1"/>
</dbReference>
<evidence type="ECO:0000256" key="29">
    <source>
        <dbReference type="ARBA" id="ARBA00048227"/>
    </source>
</evidence>
<comment type="catalytic activity">
    <reaction evidence="14">
        <text>1-hexadecanoyl-2-(9Z,12Z-octadecadienoyl)-sn-glycero-3-phosphocholine + H2O = (9Z,12Z)-octadecadienoate + 1-hexadecanoyl-sn-glycero-3-phosphocholine + H(+)</text>
        <dbReference type="Rhea" id="RHEA:40811"/>
        <dbReference type="ChEBI" id="CHEBI:15377"/>
        <dbReference type="ChEBI" id="CHEBI:15378"/>
        <dbReference type="ChEBI" id="CHEBI:30245"/>
        <dbReference type="ChEBI" id="CHEBI:72998"/>
        <dbReference type="ChEBI" id="CHEBI:73002"/>
    </reaction>
    <physiologicalReaction direction="left-to-right" evidence="14">
        <dbReference type="Rhea" id="RHEA:40812"/>
    </physiologicalReaction>
</comment>
<comment type="catalytic activity">
    <reaction evidence="15">
        <text>a 1,2-diacyl-sn-glycero-3-phosphocholine + H2O = a 1-acyl-sn-glycero-3-phosphocholine + a fatty acid + H(+)</text>
        <dbReference type="Rhea" id="RHEA:15801"/>
        <dbReference type="ChEBI" id="CHEBI:15377"/>
        <dbReference type="ChEBI" id="CHEBI:15378"/>
        <dbReference type="ChEBI" id="CHEBI:28868"/>
        <dbReference type="ChEBI" id="CHEBI:57643"/>
        <dbReference type="ChEBI" id="CHEBI:58168"/>
        <dbReference type="EC" id="3.1.1.4"/>
    </reaction>
    <physiologicalReaction direction="left-to-right" evidence="15">
        <dbReference type="Rhea" id="RHEA:15802"/>
    </physiologicalReaction>
</comment>
<evidence type="ECO:0000313" key="45">
    <source>
        <dbReference type="EMBL" id="CAH3043830.1"/>
    </source>
</evidence>
<comment type="catalytic activity">
    <reaction evidence="29">
        <text>1,2-dihexadecanoyl-sn-glycero-3-phosphocholine + H2O = 1-hexadecanoyl-sn-glycero-3-phosphocholine + hexadecanoate + H(+)</text>
        <dbReference type="Rhea" id="RHEA:41223"/>
        <dbReference type="ChEBI" id="CHEBI:7896"/>
        <dbReference type="ChEBI" id="CHEBI:15377"/>
        <dbReference type="ChEBI" id="CHEBI:15378"/>
        <dbReference type="ChEBI" id="CHEBI:72998"/>
        <dbReference type="ChEBI" id="CHEBI:72999"/>
    </reaction>
    <physiologicalReaction direction="left-to-right" evidence="29">
        <dbReference type="Rhea" id="RHEA:41224"/>
    </physiologicalReaction>
</comment>
<comment type="catalytic activity">
    <reaction evidence="25">
        <text>2,3-di-(9Z)-octadecenoyl-sn-glycerol + H2O = 3-(9Z-octadecenoyl)-sn-glycerol + (9Z)-octadecenoate + H(+)</text>
        <dbReference type="Rhea" id="RHEA:42604"/>
        <dbReference type="ChEBI" id="CHEBI:15377"/>
        <dbReference type="ChEBI" id="CHEBI:15378"/>
        <dbReference type="ChEBI" id="CHEBI:30823"/>
        <dbReference type="ChEBI" id="CHEBI:75824"/>
        <dbReference type="ChEBI" id="CHEBI:75938"/>
    </reaction>
    <physiologicalReaction direction="left-to-right" evidence="25">
        <dbReference type="Rhea" id="RHEA:42605"/>
    </physiologicalReaction>
</comment>
<evidence type="ECO:0000256" key="21">
    <source>
        <dbReference type="ARBA" id="ARBA00047324"/>
    </source>
</evidence>
<comment type="catalytic activity">
    <reaction evidence="30">
        <text>1-hexadecanoyl-2-(9Z,12Z-octadecadienoyl)-sn-glycero-3-phosphocholine + H2O = 2-(9Z,12Z-octadecadienoyl)-sn-glycero-3-phosphocholine + hexadecanoate + H(+)</text>
        <dbReference type="Rhea" id="RHEA:40971"/>
        <dbReference type="ChEBI" id="CHEBI:7896"/>
        <dbReference type="ChEBI" id="CHEBI:15377"/>
        <dbReference type="ChEBI" id="CHEBI:15378"/>
        <dbReference type="ChEBI" id="CHEBI:73002"/>
        <dbReference type="ChEBI" id="CHEBI:76084"/>
    </reaction>
    <physiologicalReaction direction="left-to-right" evidence="30">
        <dbReference type="Rhea" id="RHEA:40972"/>
    </physiologicalReaction>
</comment>
<dbReference type="PANTHER" id="PTHR21325">
    <property type="entry name" value="PHOSPHOLIPASE B, PLB1"/>
    <property type="match status" value="1"/>
</dbReference>
<dbReference type="Gene3D" id="3.40.50.1110">
    <property type="entry name" value="SGNH hydrolase"/>
    <property type="match status" value="1"/>
</dbReference>
<comment type="catalytic activity">
    <reaction evidence="35">
        <text>1-hexadecanoyl-sn-glycero-3-phosphocholine + H2O = sn-glycerol 3-phosphocholine + hexadecanoate + H(+)</text>
        <dbReference type="Rhea" id="RHEA:40435"/>
        <dbReference type="ChEBI" id="CHEBI:7896"/>
        <dbReference type="ChEBI" id="CHEBI:15377"/>
        <dbReference type="ChEBI" id="CHEBI:15378"/>
        <dbReference type="ChEBI" id="CHEBI:16870"/>
        <dbReference type="ChEBI" id="CHEBI:72998"/>
    </reaction>
    <physiologicalReaction direction="left-to-right" evidence="35">
        <dbReference type="Rhea" id="RHEA:40436"/>
    </physiologicalReaction>
</comment>
<keyword evidence="8" id="KW-0378">Hydrolase</keyword>
<evidence type="ECO:0000256" key="26">
    <source>
        <dbReference type="ARBA" id="ARBA00048015"/>
    </source>
</evidence>
<feature type="domain" description="Ig-like" evidence="44">
    <location>
        <begin position="45"/>
        <end position="142"/>
    </location>
</feature>
<dbReference type="GO" id="GO:0004806">
    <property type="term" value="F:triacylglycerol lipase activity"/>
    <property type="evidence" value="ECO:0007669"/>
    <property type="project" value="UniProtKB-EC"/>
</dbReference>
<proteinExistence type="inferred from homology"/>
<accession>A0AAU9W314</accession>
<evidence type="ECO:0000256" key="37">
    <source>
        <dbReference type="ARBA" id="ARBA00048869"/>
    </source>
</evidence>
<evidence type="ECO:0000256" key="27">
    <source>
        <dbReference type="ARBA" id="ARBA00048049"/>
    </source>
</evidence>
<evidence type="ECO:0000259" key="44">
    <source>
        <dbReference type="PROSITE" id="PS50835"/>
    </source>
</evidence>
<evidence type="ECO:0000256" key="42">
    <source>
        <dbReference type="ARBA" id="ARBA00049461"/>
    </source>
</evidence>
<evidence type="ECO:0000256" key="23">
    <source>
        <dbReference type="ARBA" id="ARBA00047438"/>
    </source>
</evidence>
<evidence type="ECO:0000256" key="5">
    <source>
        <dbReference type="ARBA" id="ARBA00022692"/>
    </source>
</evidence>
<comment type="catalytic activity">
    <reaction evidence="38">
        <text>1-O-hexadecyl-2-(9Z)-octadecenoyl-sn-glycero-3-phosphocholine + H2O = 1-O-hexadecyl-sn-glycero-3-phosphocholine + (9Z)-octadecenoate + H(+)</text>
        <dbReference type="Rhea" id="RHEA:40915"/>
        <dbReference type="ChEBI" id="CHEBI:15377"/>
        <dbReference type="ChEBI" id="CHEBI:15378"/>
        <dbReference type="ChEBI" id="CHEBI:30823"/>
        <dbReference type="ChEBI" id="CHEBI:34112"/>
        <dbReference type="ChEBI" id="CHEBI:64496"/>
    </reaction>
    <physiologicalReaction direction="left-to-right" evidence="38">
        <dbReference type="Rhea" id="RHEA:40916"/>
    </physiologicalReaction>
</comment>
<evidence type="ECO:0000256" key="1">
    <source>
        <dbReference type="ARBA" id="ARBA00004247"/>
    </source>
</evidence>
<comment type="catalytic activity">
    <reaction evidence="32">
        <text>1,2,3-tri-(9Z-octadecenoyl)-glycerol + H2O = di-(9Z)-octadecenoylglycerol + (9Z)-octadecenoate + H(+)</text>
        <dbReference type="Rhea" id="RHEA:38575"/>
        <dbReference type="ChEBI" id="CHEBI:15377"/>
        <dbReference type="ChEBI" id="CHEBI:15378"/>
        <dbReference type="ChEBI" id="CHEBI:30823"/>
        <dbReference type="ChEBI" id="CHEBI:53753"/>
        <dbReference type="ChEBI" id="CHEBI:75945"/>
    </reaction>
    <physiologicalReaction direction="left-to-right" evidence="32">
        <dbReference type="Rhea" id="RHEA:38576"/>
    </physiologicalReaction>
</comment>
<evidence type="ECO:0000256" key="2">
    <source>
        <dbReference type="ARBA" id="ARBA00009979"/>
    </source>
</evidence>
<comment type="catalytic activity">
    <reaction evidence="33">
        <text>a 1-acyl-sn-glycero-3-phosphocholine + H2O = sn-glycerol 3-phosphocholine + a fatty acid + H(+)</text>
        <dbReference type="Rhea" id="RHEA:15177"/>
        <dbReference type="ChEBI" id="CHEBI:15377"/>
        <dbReference type="ChEBI" id="CHEBI:15378"/>
        <dbReference type="ChEBI" id="CHEBI:16870"/>
        <dbReference type="ChEBI" id="CHEBI:28868"/>
        <dbReference type="ChEBI" id="CHEBI:58168"/>
        <dbReference type="EC" id="3.1.1.5"/>
    </reaction>
    <physiologicalReaction direction="left-to-right" evidence="33">
        <dbReference type="Rhea" id="RHEA:15178"/>
    </physiologicalReaction>
</comment>
<evidence type="ECO:0000256" key="28">
    <source>
        <dbReference type="ARBA" id="ARBA00048058"/>
    </source>
</evidence>
<evidence type="ECO:0000256" key="41">
    <source>
        <dbReference type="ARBA" id="ARBA00049372"/>
    </source>
</evidence>
<comment type="catalytic activity">
    <reaction evidence="39">
        <text>1-hexadecanoyl-2-(9Z)-octadecenoyl-3-octadecanoyl-sn-glycerol + H2O = 1-hexadecanoyl-3-octadecanoyl-sn-glycerol + (9Z)-octadecenoate + H(+)</text>
        <dbReference type="Rhea" id="RHEA:41103"/>
        <dbReference type="ChEBI" id="CHEBI:15377"/>
        <dbReference type="ChEBI" id="CHEBI:15378"/>
        <dbReference type="ChEBI" id="CHEBI:30823"/>
        <dbReference type="ChEBI" id="CHEBI:77623"/>
        <dbReference type="ChEBI" id="CHEBI:77624"/>
    </reaction>
    <physiologicalReaction direction="left-to-right" evidence="39">
        <dbReference type="Rhea" id="RHEA:41104"/>
    </physiologicalReaction>
</comment>
<keyword evidence="12" id="KW-0325">Glycoprotein</keyword>
<evidence type="ECO:0000256" key="31">
    <source>
        <dbReference type="ARBA" id="ARBA00048374"/>
    </source>
</evidence>
<protein>
    <recommendedName>
        <fullName evidence="3">Phospholipase B1, membrane-associated</fullName>
    </recommendedName>
    <alternativeName>
        <fullName evidence="16">Lysophospholipase</fullName>
    </alternativeName>
    <alternativeName>
        <fullName evidence="17">Phospholipase A2</fullName>
    </alternativeName>
    <alternativeName>
        <fullName evidence="19">Phospholipase B/lipase</fullName>
    </alternativeName>
    <alternativeName>
        <fullName evidence="18">Triacylglycerol lipase</fullName>
    </alternativeName>
</protein>
<dbReference type="FunFam" id="3.40.50.1110:FF:000005">
    <property type="entry name" value="Phospholipase B1"/>
    <property type="match status" value="1"/>
</dbReference>
<evidence type="ECO:0000256" key="30">
    <source>
        <dbReference type="ARBA" id="ARBA00048362"/>
    </source>
</evidence>
<evidence type="ECO:0000256" key="6">
    <source>
        <dbReference type="ARBA" id="ARBA00022729"/>
    </source>
</evidence>
<evidence type="ECO:0000256" key="7">
    <source>
        <dbReference type="ARBA" id="ARBA00022737"/>
    </source>
</evidence>
<keyword evidence="9 43" id="KW-1133">Transmembrane helix</keyword>
<dbReference type="GO" id="GO:0016324">
    <property type="term" value="C:apical plasma membrane"/>
    <property type="evidence" value="ECO:0007669"/>
    <property type="project" value="UniProtKB-SubCell"/>
</dbReference>
<dbReference type="Pfam" id="PF00657">
    <property type="entry name" value="Lipase_GDSL"/>
    <property type="match status" value="1"/>
</dbReference>
<evidence type="ECO:0000256" key="13">
    <source>
        <dbReference type="ARBA" id="ARBA00023369"/>
    </source>
</evidence>
<comment type="function">
    <text evidence="20">Calcium-independent membrane-associated phospholipase that catalyzes complete diacylation of phospholipids by hydrolyzing both sn-1 and sn-2 fatty acyl chains attached to the glycerol backbone (phospholipase B activity). Has dual phospholipase and lysophospholipase activities toward diacylphospholipids. Preferentially cleaves sn-2 ester bonds over sn-1 bonds. Acts as a lipase toward glycerolipid substrates. Hydrolyzes fatty acyl chains of diacylglycerols with preference for the sn-2 position and of triacylglycerols with not positional selectivity. May also hydrolyze long chain retinyl esters such as retinyl palmitate. May contribute to digestion of dietary phospholipids, glycerolipids and retinoids, facilitating lipid absorption at the brush border.</text>
</comment>